<dbReference type="RefSeq" id="WP_184496440.1">
    <property type="nucleotide sequence ID" value="NZ_JACIJO010000003.1"/>
</dbReference>
<gene>
    <name evidence="3" type="ORF">FHS59_003307</name>
</gene>
<feature type="transmembrane region" description="Helical" evidence="1">
    <location>
        <begin position="374"/>
        <end position="392"/>
    </location>
</feature>
<feature type="transmembrane region" description="Helical" evidence="1">
    <location>
        <begin position="307"/>
        <end position="326"/>
    </location>
</feature>
<name>A0A841MSM7_9BACT</name>
<dbReference type="SUPFAM" id="SSF81324">
    <property type="entry name" value="Voltage-gated potassium channels"/>
    <property type="match status" value="1"/>
</dbReference>
<feature type="domain" description="Potassium channel" evidence="2">
    <location>
        <begin position="313"/>
        <end position="391"/>
    </location>
</feature>
<evidence type="ECO:0000313" key="3">
    <source>
        <dbReference type="EMBL" id="MBB6327664.1"/>
    </source>
</evidence>
<proteinExistence type="predicted"/>
<evidence type="ECO:0000259" key="2">
    <source>
        <dbReference type="Pfam" id="PF07885"/>
    </source>
</evidence>
<evidence type="ECO:0000256" key="1">
    <source>
        <dbReference type="SAM" id="Phobius"/>
    </source>
</evidence>
<dbReference type="Gene3D" id="2.160.20.80">
    <property type="entry name" value="E3 ubiquitin-protein ligase SopA"/>
    <property type="match status" value="1"/>
</dbReference>
<organism evidence="3 4">
    <name type="scientific">Algoriphagus iocasae</name>
    <dbReference type="NCBI Taxonomy" id="1836499"/>
    <lineage>
        <taxon>Bacteria</taxon>
        <taxon>Pseudomonadati</taxon>
        <taxon>Bacteroidota</taxon>
        <taxon>Cytophagia</taxon>
        <taxon>Cytophagales</taxon>
        <taxon>Cyclobacteriaceae</taxon>
        <taxon>Algoriphagus</taxon>
    </lineage>
</organism>
<sequence>MNRNQIQRILKKNGLQGDSLVDVWYSDHSKARDLLDRIIPGYGQKIEKQIRWETEPGIKALEIIKSKINILQKETAAQNSERVRSGDYQIEKTIIDFNQILIDGISISQFMYTNIPHTYSTGGWMDLLGIPLKWIRLQNCIIRNAQLSCGIFNNSEFYNVEFLNCNLNDCSFKNCRIGFIRFGDQSGSFTNADLNNAFVNAIDFSSKMWGGAKINEISYFGLLKISIFGENSFSKYNNYTSFSACNVSVDSEQEPYKELSEYVIWFQNTISKFSKISSEPRIFPRELHRMKNVLLAFSTKNWSSISAIFFSAALIVLTFSFSFLFLKENFLNISSFGDSINFSVQIFTGLGYADIKPDLTKGSLGNTIVSIENIVGYIWISLTLVVIGRKILK</sequence>
<protein>
    <submittedName>
        <fullName evidence="3">Uncharacterized protein YjbI with pentapeptide repeats</fullName>
    </submittedName>
</protein>
<keyword evidence="4" id="KW-1185">Reference proteome</keyword>
<dbReference type="InterPro" id="IPR013099">
    <property type="entry name" value="K_chnl_dom"/>
</dbReference>
<dbReference type="Pfam" id="PF07885">
    <property type="entry name" value="Ion_trans_2"/>
    <property type="match status" value="1"/>
</dbReference>
<dbReference type="SUPFAM" id="SSF141571">
    <property type="entry name" value="Pentapeptide repeat-like"/>
    <property type="match status" value="1"/>
</dbReference>
<keyword evidence="1" id="KW-0812">Transmembrane</keyword>
<comment type="caution">
    <text evidence="3">The sequence shown here is derived from an EMBL/GenBank/DDBJ whole genome shotgun (WGS) entry which is preliminary data.</text>
</comment>
<keyword evidence="1" id="KW-1133">Transmembrane helix</keyword>
<reference evidence="3 4" key="1">
    <citation type="submission" date="2020-08" db="EMBL/GenBank/DDBJ databases">
        <title>Genomic Encyclopedia of Type Strains, Phase IV (KMG-IV): sequencing the most valuable type-strain genomes for metagenomic binning, comparative biology and taxonomic classification.</title>
        <authorList>
            <person name="Goeker M."/>
        </authorList>
    </citation>
    <scope>NUCLEOTIDE SEQUENCE [LARGE SCALE GENOMIC DNA]</scope>
    <source>
        <strain evidence="3 4">DSM 102044</strain>
    </source>
</reference>
<dbReference type="EMBL" id="JACIJO010000003">
    <property type="protein sequence ID" value="MBB6327664.1"/>
    <property type="molecule type" value="Genomic_DNA"/>
</dbReference>
<dbReference type="AlphaFoldDB" id="A0A841MSM7"/>
<dbReference type="Proteomes" id="UP000588604">
    <property type="component" value="Unassembled WGS sequence"/>
</dbReference>
<dbReference type="Gene3D" id="1.10.287.70">
    <property type="match status" value="1"/>
</dbReference>
<evidence type="ECO:0000313" key="4">
    <source>
        <dbReference type="Proteomes" id="UP000588604"/>
    </source>
</evidence>
<keyword evidence="1" id="KW-0472">Membrane</keyword>
<accession>A0A841MSM7</accession>